<dbReference type="InterPro" id="IPR052524">
    <property type="entry name" value="MFS_Cyanate_Porter"/>
</dbReference>
<accession>A0ABZ0KJ84</accession>
<evidence type="ECO:0000313" key="4">
    <source>
        <dbReference type="Proteomes" id="UP001305002"/>
    </source>
</evidence>
<reference evidence="3 4" key="2">
    <citation type="journal article" date="2024" name="Microb. Biotechnol.">
        <title>The involvement of multiple ABC transporters in daunorubicin efflux in Streptomyces coeruleorubidus.</title>
        <authorList>
            <person name="Dong J."/>
            <person name="Ning J."/>
            <person name="Tian Y."/>
            <person name="Li H."/>
            <person name="Chen H."/>
            <person name="Guan W."/>
        </authorList>
    </citation>
    <scope>NUCLEOTIDE SEQUENCE [LARGE SCALE GENOMIC DNA]</scope>
    <source>
        <strain evidence="3 4">CICC 11043</strain>
    </source>
</reference>
<feature type="transmembrane region" description="Helical" evidence="2">
    <location>
        <begin position="428"/>
        <end position="447"/>
    </location>
</feature>
<dbReference type="EMBL" id="CP137524">
    <property type="protein sequence ID" value="WOT37820.1"/>
    <property type="molecule type" value="Genomic_DNA"/>
</dbReference>
<feature type="transmembrane region" description="Helical" evidence="2">
    <location>
        <begin position="99"/>
        <end position="122"/>
    </location>
</feature>
<feature type="transmembrane region" description="Helical" evidence="2">
    <location>
        <begin position="363"/>
        <end position="385"/>
    </location>
</feature>
<keyword evidence="2" id="KW-1133">Transmembrane helix</keyword>
<dbReference type="PANTHER" id="PTHR23523">
    <property type="match status" value="1"/>
</dbReference>
<feature type="region of interest" description="Disordered" evidence="1">
    <location>
        <begin position="1"/>
        <end position="28"/>
    </location>
</feature>
<dbReference type="CDD" id="cd17339">
    <property type="entry name" value="MFS_NIMT_CynX_like"/>
    <property type="match status" value="1"/>
</dbReference>
<dbReference type="InterPro" id="IPR011701">
    <property type="entry name" value="MFS"/>
</dbReference>
<dbReference type="PANTHER" id="PTHR23523:SF2">
    <property type="entry name" value="2-NITROIMIDAZOLE TRANSPORTER"/>
    <property type="match status" value="1"/>
</dbReference>
<keyword evidence="2" id="KW-0472">Membrane</keyword>
<proteinExistence type="predicted"/>
<dbReference type="RefSeq" id="WP_317926976.1">
    <property type="nucleotide sequence ID" value="NZ_CP137524.1"/>
</dbReference>
<organism evidence="3 4">
    <name type="scientific">Streptomyces coeruleorubidus</name>
    <dbReference type="NCBI Taxonomy" id="116188"/>
    <lineage>
        <taxon>Bacteria</taxon>
        <taxon>Bacillati</taxon>
        <taxon>Actinomycetota</taxon>
        <taxon>Actinomycetes</taxon>
        <taxon>Kitasatosporales</taxon>
        <taxon>Streptomycetaceae</taxon>
        <taxon>Streptomyces</taxon>
    </lineage>
</organism>
<keyword evidence="4" id="KW-1185">Reference proteome</keyword>
<feature type="compositionally biased region" description="Basic and acidic residues" evidence="1">
    <location>
        <begin position="237"/>
        <end position="246"/>
    </location>
</feature>
<keyword evidence="2" id="KW-0812">Transmembrane</keyword>
<feature type="compositionally biased region" description="Basic and acidic residues" evidence="1">
    <location>
        <begin position="309"/>
        <end position="321"/>
    </location>
</feature>
<feature type="transmembrane region" description="Helical" evidence="2">
    <location>
        <begin position="37"/>
        <end position="60"/>
    </location>
</feature>
<evidence type="ECO:0000313" key="3">
    <source>
        <dbReference type="EMBL" id="WOT37820.1"/>
    </source>
</evidence>
<feature type="transmembrane region" description="Helical" evidence="2">
    <location>
        <begin position="162"/>
        <end position="183"/>
    </location>
</feature>
<feature type="transmembrane region" description="Helical" evidence="2">
    <location>
        <begin position="515"/>
        <end position="536"/>
    </location>
</feature>
<feature type="compositionally biased region" description="Gly residues" evidence="1">
    <location>
        <begin position="227"/>
        <end position="236"/>
    </location>
</feature>
<protein>
    <submittedName>
        <fullName evidence="3">MFS transporter</fullName>
    </submittedName>
</protein>
<name>A0ABZ0KJ84_STRC4</name>
<evidence type="ECO:0000256" key="1">
    <source>
        <dbReference type="SAM" id="MobiDB-lite"/>
    </source>
</evidence>
<feature type="region of interest" description="Disordered" evidence="1">
    <location>
        <begin position="218"/>
        <end position="350"/>
    </location>
</feature>
<dbReference type="InterPro" id="IPR036259">
    <property type="entry name" value="MFS_trans_sf"/>
</dbReference>
<feature type="transmembrane region" description="Helical" evidence="2">
    <location>
        <begin position="195"/>
        <end position="213"/>
    </location>
</feature>
<feature type="transmembrane region" description="Helical" evidence="2">
    <location>
        <begin position="397"/>
        <end position="416"/>
    </location>
</feature>
<gene>
    <name evidence="3" type="ORF">R5U08_28315</name>
</gene>
<feature type="transmembrane region" description="Helical" evidence="2">
    <location>
        <begin position="453"/>
        <end position="474"/>
    </location>
</feature>
<feature type="transmembrane region" description="Helical" evidence="2">
    <location>
        <begin position="486"/>
        <end position="509"/>
    </location>
</feature>
<sequence length="548" mass="55980">MPSEETRTKTPPTVRSSAAHEAREPGGTSTRVWTTRLLVLGIVLSALNLRPAITSLGALLEEVRDGLGMSGSVAGLLTSVPPLCFAVFGVMAPRLARRFGAGAVVCAGMAAIAAGLAIRPYAGGTPGFLAATALALMGIAVSNVLMPVIVKHWFPDRVGSMTGLYSMALALGTALAAAVTVPLTDALGGSWQSGLGLWAGLAVAAVLPWLPFVRGRGAGTAASGPGERAGGAAGPGERGRGKETGPGKRTLGPEIGPGEGSRATETGLRDRATETGLGDRTMGPETGSGDRTMGPKTEPGNQAASPEADGDRPERDRETRYRQTRGGQTRDGQTRDGRTPGSAPAGSAAVEAPRLRITRSRTAWALAVFFGLQATAAYITMGWMAQIFRDAGVPAGTAGLLLAVTMVMGVPLAFVIPRLATRLPHQGPIVLALGVCGLAGYAGLYLAPAAGAWAWAVLLGVANCAFPLALTMVGMRARTGPGVAQLSAFAQSTGYLISIPGPLLVGVLYQHSGGWGLPIALMSALMIPQMAIGFLAGRDRTVEDEAGR</sequence>
<dbReference type="SUPFAM" id="SSF103473">
    <property type="entry name" value="MFS general substrate transporter"/>
    <property type="match status" value="1"/>
</dbReference>
<feature type="transmembrane region" description="Helical" evidence="2">
    <location>
        <begin position="128"/>
        <end position="150"/>
    </location>
</feature>
<dbReference type="Gene3D" id="1.20.1250.20">
    <property type="entry name" value="MFS general substrate transporter like domains"/>
    <property type="match status" value="2"/>
</dbReference>
<evidence type="ECO:0000256" key="2">
    <source>
        <dbReference type="SAM" id="Phobius"/>
    </source>
</evidence>
<dbReference type="Proteomes" id="UP001305002">
    <property type="component" value="Chromosome"/>
</dbReference>
<reference evidence="3 4" key="1">
    <citation type="journal article" date="2021" name="J. Microbiol. Biotechnol.">
        <title>An Efficient Markerless Deletion System Suitable for the Industrial Strains of Streptomyces.</title>
        <authorList>
            <person name="Dong J."/>
            <person name="Wei J."/>
            <person name="Li H."/>
            <person name="Zhao S."/>
            <person name="Guan W."/>
        </authorList>
    </citation>
    <scope>NUCLEOTIDE SEQUENCE [LARGE SCALE GENOMIC DNA]</scope>
    <source>
        <strain evidence="3 4">CICC 11043</strain>
    </source>
</reference>
<feature type="transmembrane region" description="Helical" evidence="2">
    <location>
        <begin position="72"/>
        <end position="92"/>
    </location>
</feature>
<dbReference type="Pfam" id="PF07690">
    <property type="entry name" value="MFS_1"/>
    <property type="match status" value="1"/>
</dbReference>